<evidence type="ECO:0000256" key="9">
    <source>
        <dbReference type="RuleBase" id="RU003733"/>
    </source>
</evidence>
<keyword evidence="3 8" id="KW-0808">Transferase</keyword>
<dbReference type="CDD" id="cd07808">
    <property type="entry name" value="ASKHA_NBD_FGGY_EcXK-like"/>
    <property type="match status" value="1"/>
</dbReference>
<evidence type="ECO:0000256" key="1">
    <source>
        <dbReference type="ARBA" id="ARBA00009156"/>
    </source>
</evidence>
<comment type="function">
    <text evidence="8">Catalyzes the phosphorylation of D-xylulose to D-xylulose 5-phosphate.</text>
</comment>
<dbReference type="Gene3D" id="3.30.420.40">
    <property type="match status" value="2"/>
</dbReference>
<dbReference type="GO" id="GO:0005524">
    <property type="term" value="F:ATP binding"/>
    <property type="evidence" value="ECO:0007669"/>
    <property type="project" value="UniProtKB-UniRule"/>
</dbReference>
<evidence type="ECO:0000313" key="14">
    <source>
        <dbReference type="Proteomes" id="UP000279422"/>
    </source>
</evidence>
<name>A0A497E4K3_UNCAE</name>
<evidence type="ECO:0000256" key="7">
    <source>
        <dbReference type="ARBA" id="ARBA00023277"/>
    </source>
</evidence>
<evidence type="ECO:0000256" key="4">
    <source>
        <dbReference type="ARBA" id="ARBA00022741"/>
    </source>
</evidence>
<dbReference type="PROSITE" id="PS00933">
    <property type="entry name" value="FGGY_KINASES_1"/>
    <property type="match status" value="1"/>
</dbReference>
<dbReference type="GO" id="GO:0005998">
    <property type="term" value="P:xylulose catabolic process"/>
    <property type="evidence" value="ECO:0007669"/>
    <property type="project" value="UniProtKB-UniRule"/>
</dbReference>
<dbReference type="InterPro" id="IPR018483">
    <property type="entry name" value="Carb_kinase_FGGY_CS"/>
</dbReference>
<dbReference type="NCBIfam" id="TIGR01312">
    <property type="entry name" value="XylB"/>
    <property type="match status" value="1"/>
</dbReference>
<dbReference type="InterPro" id="IPR006000">
    <property type="entry name" value="Xylulokinase"/>
</dbReference>
<evidence type="ECO:0000256" key="5">
    <source>
        <dbReference type="ARBA" id="ARBA00022777"/>
    </source>
</evidence>
<evidence type="ECO:0000313" key="13">
    <source>
        <dbReference type="EMBL" id="RLE09194.1"/>
    </source>
</evidence>
<keyword evidence="6 8" id="KW-0067">ATP-binding</keyword>
<evidence type="ECO:0000259" key="11">
    <source>
        <dbReference type="Pfam" id="PF00370"/>
    </source>
</evidence>
<dbReference type="GO" id="GO:0042732">
    <property type="term" value="P:D-xylose metabolic process"/>
    <property type="evidence" value="ECO:0007669"/>
    <property type="project" value="UniProtKB-KW"/>
</dbReference>
<dbReference type="InterPro" id="IPR018484">
    <property type="entry name" value="FGGY_N"/>
</dbReference>
<dbReference type="InterPro" id="IPR018485">
    <property type="entry name" value="FGGY_C"/>
</dbReference>
<dbReference type="HAMAP" id="MF_02220">
    <property type="entry name" value="XylB"/>
    <property type="match status" value="1"/>
</dbReference>
<protein>
    <recommendedName>
        <fullName evidence="8 10">Xylulose kinase</fullName>
        <shortName evidence="8 10">Xylulokinase</shortName>
        <ecNumber evidence="8 10">2.7.1.17</ecNumber>
    </recommendedName>
</protein>
<dbReference type="AlphaFoldDB" id="A0A497E4K3"/>
<feature type="active site" description="Proton acceptor" evidence="8">
    <location>
        <position position="240"/>
    </location>
</feature>
<accession>A0A497E4K3</accession>
<evidence type="ECO:0000259" key="12">
    <source>
        <dbReference type="Pfam" id="PF02782"/>
    </source>
</evidence>
<comment type="similarity">
    <text evidence="1 8 9">Belongs to the FGGY kinase family.</text>
</comment>
<dbReference type="PROSITE" id="PS00445">
    <property type="entry name" value="FGGY_KINASES_2"/>
    <property type="match status" value="1"/>
</dbReference>
<dbReference type="Pfam" id="PF00370">
    <property type="entry name" value="FGGY_N"/>
    <property type="match status" value="1"/>
</dbReference>
<dbReference type="EMBL" id="QMPZ01000057">
    <property type="protein sequence ID" value="RLE09194.1"/>
    <property type="molecule type" value="Genomic_DNA"/>
</dbReference>
<proteinExistence type="inferred from homology"/>
<dbReference type="PIRSF" id="PIRSF000538">
    <property type="entry name" value="GlpK"/>
    <property type="match status" value="1"/>
</dbReference>
<evidence type="ECO:0000256" key="2">
    <source>
        <dbReference type="ARBA" id="ARBA00022629"/>
    </source>
</evidence>
<dbReference type="Proteomes" id="UP000279422">
    <property type="component" value="Unassembled WGS sequence"/>
</dbReference>
<sequence length="512" mass="56586">MAYLMGIDVGTTGTKTLLIDETGKVVCSSVKEYPLYTPRPNWAEQDPEDWWTATVESIKEVLAKSGVKKEEIKGIGLSGQMHGAVLVGKDHKVLRPCILWCDQRTARQCEYITEKIGKKRLIELTSNPALTGFTAGKIIWVRDNEPHLYERIFKILLPKDYVRFRLTGSFATEVSDASGTLLLDVRGRRWSEEVLEELDIDKDFMPECYESPVVSGKISRQISHLTGLKAGTPVVGGGGDQAAQAVGSGIVKEGIISSTIGTSGVVFAFSDEVKVDPEGRVHTFCHAVPGKWHIMGVMLSAGGSLRWFRDTLAAEEIDKARKEGLDPYEVLTQKASTVEAGCEGLIFLPYLAGERTPHADPNAKGVFFGLTLRHRKAHLIRSIMEGVCYGLRDSLEIIKDLKIPVKEVRASGGGARSPLWRKIQADVYNLELVTINVTEGAAFGAALLAGVGVGVYKDVQEACEQTIRITERIFPQEKEVRIYDKYYKIYRSLYPSLKKSFSQVSQVVEEVS</sequence>
<feature type="site" description="Important for activity" evidence="8">
    <location>
        <position position="8"/>
    </location>
</feature>
<keyword evidence="7 8" id="KW-0119">Carbohydrate metabolism</keyword>
<dbReference type="SUPFAM" id="SSF53067">
    <property type="entry name" value="Actin-like ATPase domain"/>
    <property type="match status" value="2"/>
</dbReference>
<evidence type="ECO:0000256" key="3">
    <source>
        <dbReference type="ARBA" id="ARBA00022679"/>
    </source>
</evidence>
<feature type="domain" description="Carbohydrate kinase FGGY N-terminal" evidence="11">
    <location>
        <begin position="3"/>
        <end position="247"/>
    </location>
</feature>
<gene>
    <name evidence="8 10 13" type="primary">xylB</name>
    <name evidence="13" type="ORF">DRJ00_04815</name>
</gene>
<dbReference type="InterPro" id="IPR000577">
    <property type="entry name" value="Carb_kinase_FGGY"/>
</dbReference>
<evidence type="ECO:0000256" key="8">
    <source>
        <dbReference type="HAMAP-Rule" id="MF_02220"/>
    </source>
</evidence>
<feature type="domain" description="Carbohydrate kinase FGGY C-terminal" evidence="12">
    <location>
        <begin position="258"/>
        <end position="451"/>
    </location>
</feature>
<dbReference type="EC" id="2.7.1.17" evidence="8 10"/>
<evidence type="ECO:0000256" key="6">
    <source>
        <dbReference type="ARBA" id="ARBA00022840"/>
    </source>
</evidence>
<feature type="binding site" evidence="8">
    <location>
        <begin position="81"/>
        <end position="82"/>
    </location>
    <ligand>
        <name>substrate</name>
    </ligand>
</feature>
<organism evidence="13 14">
    <name type="scientific">Aerophobetes bacterium</name>
    <dbReference type="NCBI Taxonomy" id="2030807"/>
    <lineage>
        <taxon>Bacteria</taxon>
        <taxon>Candidatus Aerophobota</taxon>
    </lineage>
</organism>
<comment type="caution">
    <text evidence="13">The sequence shown here is derived from an EMBL/GenBank/DDBJ whole genome shotgun (WGS) entry which is preliminary data.</text>
</comment>
<evidence type="ECO:0000256" key="10">
    <source>
        <dbReference type="RuleBase" id="RU364073"/>
    </source>
</evidence>
<dbReference type="InterPro" id="IPR043129">
    <property type="entry name" value="ATPase_NBD"/>
</dbReference>
<keyword evidence="4 8" id="KW-0547">Nucleotide-binding</keyword>
<dbReference type="PANTHER" id="PTHR43095:SF5">
    <property type="entry name" value="XYLULOSE KINASE"/>
    <property type="match status" value="1"/>
</dbReference>
<keyword evidence="5 8" id="KW-0418">Kinase</keyword>
<dbReference type="PANTHER" id="PTHR43095">
    <property type="entry name" value="SUGAR KINASE"/>
    <property type="match status" value="1"/>
</dbReference>
<dbReference type="GO" id="GO:0004856">
    <property type="term" value="F:D-xylulokinase activity"/>
    <property type="evidence" value="ECO:0007669"/>
    <property type="project" value="UniProtKB-UniRule"/>
</dbReference>
<dbReference type="Pfam" id="PF02782">
    <property type="entry name" value="FGGY_C"/>
    <property type="match status" value="1"/>
</dbReference>
<dbReference type="InterPro" id="IPR050406">
    <property type="entry name" value="FGGY_Carb_Kinase"/>
</dbReference>
<keyword evidence="2 8" id="KW-0859">Xylose metabolism</keyword>
<reference evidence="13 14" key="1">
    <citation type="submission" date="2018-06" db="EMBL/GenBank/DDBJ databases">
        <title>Extensive metabolic versatility and redundancy in microbially diverse, dynamic hydrothermal sediments.</title>
        <authorList>
            <person name="Dombrowski N."/>
            <person name="Teske A."/>
            <person name="Baker B.J."/>
        </authorList>
    </citation>
    <scope>NUCLEOTIDE SEQUENCE [LARGE SCALE GENOMIC DNA]</scope>
    <source>
        <strain evidence="13">B47_G16</strain>
    </source>
</reference>
<comment type="catalytic activity">
    <reaction evidence="8 10">
        <text>D-xylulose + ATP = D-xylulose 5-phosphate + ADP + H(+)</text>
        <dbReference type="Rhea" id="RHEA:10964"/>
        <dbReference type="ChEBI" id="CHEBI:15378"/>
        <dbReference type="ChEBI" id="CHEBI:17140"/>
        <dbReference type="ChEBI" id="CHEBI:30616"/>
        <dbReference type="ChEBI" id="CHEBI:57737"/>
        <dbReference type="ChEBI" id="CHEBI:456216"/>
        <dbReference type="EC" id="2.7.1.17"/>
    </reaction>
</comment>